<reference evidence="3" key="1">
    <citation type="journal article" date="2017" name="Nat. Commun.">
        <title>The North American bullfrog draft genome provides insight into hormonal regulation of long noncoding RNA.</title>
        <authorList>
            <person name="Hammond S.A."/>
            <person name="Warren R.L."/>
            <person name="Vandervalk B.P."/>
            <person name="Kucuk E."/>
            <person name="Khan H."/>
            <person name="Gibb E.A."/>
            <person name="Pandoh P."/>
            <person name="Kirk H."/>
            <person name="Zhao Y."/>
            <person name="Jones M."/>
            <person name="Mungall A.J."/>
            <person name="Coope R."/>
            <person name="Pleasance S."/>
            <person name="Moore R.A."/>
            <person name="Holt R.A."/>
            <person name="Round J.M."/>
            <person name="Ohora S."/>
            <person name="Walle B.V."/>
            <person name="Veldhoen N."/>
            <person name="Helbing C.C."/>
            <person name="Birol I."/>
        </authorList>
    </citation>
    <scope>NUCLEOTIDE SEQUENCE [LARGE SCALE GENOMIC DNA]</scope>
</reference>
<dbReference type="AlphaFoldDB" id="A0A2G9SG57"/>
<evidence type="ECO:0000313" key="2">
    <source>
        <dbReference type="EMBL" id="PIO39085.1"/>
    </source>
</evidence>
<organism evidence="2 3">
    <name type="scientific">Aquarana catesbeiana</name>
    <name type="common">American bullfrog</name>
    <name type="synonym">Rana catesbeiana</name>
    <dbReference type="NCBI Taxonomy" id="8400"/>
    <lineage>
        <taxon>Eukaryota</taxon>
        <taxon>Metazoa</taxon>
        <taxon>Chordata</taxon>
        <taxon>Craniata</taxon>
        <taxon>Vertebrata</taxon>
        <taxon>Euteleostomi</taxon>
        <taxon>Amphibia</taxon>
        <taxon>Batrachia</taxon>
        <taxon>Anura</taxon>
        <taxon>Neobatrachia</taxon>
        <taxon>Ranoidea</taxon>
        <taxon>Ranidae</taxon>
        <taxon>Aquarana</taxon>
    </lineage>
</organism>
<dbReference type="InterPro" id="IPR000403">
    <property type="entry name" value="PI3/4_kinase_cat_dom"/>
</dbReference>
<name>A0A2G9SG57_AQUCT</name>
<dbReference type="FunFam" id="3.30.1010.10:FF:000010">
    <property type="entry name" value="serine/threonine-protein kinase SMG1 isoform X1"/>
    <property type="match status" value="1"/>
</dbReference>
<proteinExistence type="predicted"/>
<protein>
    <recommendedName>
        <fullName evidence="1">PI3K/PI4K catalytic domain-containing protein</fullName>
    </recommendedName>
</protein>
<dbReference type="GO" id="GO:0005634">
    <property type="term" value="C:nucleus"/>
    <property type="evidence" value="ECO:0007669"/>
    <property type="project" value="TreeGrafter"/>
</dbReference>
<gene>
    <name evidence="2" type="ORF">AB205_0040280</name>
</gene>
<evidence type="ECO:0000259" key="1">
    <source>
        <dbReference type="PROSITE" id="PS50290"/>
    </source>
</evidence>
<feature type="domain" description="PI3K/PI4K catalytic" evidence="1">
    <location>
        <begin position="111"/>
        <end position="219"/>
    </location>
</feature>
<dbReference type="Gene3D" id="3.30.1010.10">
    <property type="entry name" value="Phosphatidylinositol 3-kinase Catalytic Subunit, Chain A, domain 4"/>
    <property type="match status" value="1"/>
</dbReference>
<dbReference type="PROSITE" id="PS50290">
    <property type="entry name" value="PI3_4_KINASE_3"/>
    <property type="match status" value="1"/>
</dbReference>
<dbReference type="EMBL" id="KV925115">
    <property type="protein sequence ID" value="PIO39085.1"/>
    <property type="molecule type" value="Genomic_DNA"/>
</dbReference>
<keyword evidence="3" id="KW-1185">Reference proteome</keyword>
<dbReference type="InterPro" id="IPR050517">
    <property type="entry name" value="DDR_Repair_Kinase"/>
</dbReference>
<evidence type="ECO:0000313" key="3">
    <source>
        <dbReference type="Proteomes" id="UP000228934"/>
    </source>
</evidence>
<dbReference type="OrthoDB" id="10065496at2759"/>
<dbReference type="Proteomes" id="UP000228934">
    <property type="component" value="Unassembled WGS sequence"/>
</dbReference>
<dbReference type="InterPro" id="IPR011009">
    <property type="entry name" value="Kinase-like_dom_sf"/>
</dbReference>
<dbReference type="PANTHER" id="PTHR11139">
    <property type="entry name" value="ATAXIA TELANGIECTASIA MUTATED ATM -RELATED"/>
    <property type="match status" value="1"/>
</dbReference>
<accession>A0A2G9SG57</accession>
<feature type="non-terminal residue" evidence="2">
    <location>
        <position position="219"/>
    </location>
</feature>
<dbReference type="SUPFAM" id="SSF56112">
    <property type="entry name" value="Protein kinase-like (PK-like)"/>
    <property type="match status" value="1"/>
</dbReference>
<sequence length="219" mass="24842">MKPIVFALEHVCSITLAPAETPHEKWFQDTYGEAIENALEKLRNPSNPANPGNSWMPFKQVMLSLQQRAQKRTSYLLRLEEISPCLASMTNTEIALPGEFSDRDAITIHSVGSTITILPTKTKPKKFIFLGSDGKNYPYLFKGLEDLHLDERIMQFLSIVNTMFATINGQESPRFRARHYSVTPLGTRSGLIQWVDGATPLFGLYKRWQQREAALQAQK</sequence>
<dbReference type="GO" id="GO:0004674">
    <property type="term" value="F:protein serine/threonine kinase activity"/>
    <property type="evidence" value="ECO:0007669"/>
    <property type="project" value="TreeGrafter"/>
</dbReference>
<dbReference type="GO" id="GO:0000184">
    <property type="term" value="P:nuclear-transcribed mRNA catabolic process, nonsense-mediated decay"/>
    <property type="evidence" value="ECO:0007669"/>
    <property type="project" value="TreeGrafter"/>
</dbReference>
<dbReference type="Pfam" id="PF00454">
    <property type="entry name" value="PI3_PI4_kinase"/>
    <property type="match status" value="1"/>
</dbReference>
<dbReference type="PANTHER" id="PTHR11139:SF71">
    <property type="entry name" value="SERINE_THREONINE-PROTEIN KINASE SMG1"/>
    <property type="match status" value="1"/>
</dbReference>